<gene>
    <name evidence="1" type="ORF">RHMOL_Rhmol04G0018700</name>
</gene>
<evidence type="ECO:0000313" key="1">
    <source>
        <dbReference type="EMBL" id="KAI8557542.1"/>
    </source>
</evidence>
<protein>
    <submittedName>
        <fullName evidence="1">Uncharacterized protein</fullName>
    </submittedName>
</protein>
<reference evidence="1" key="1">
    <citation type="submission" date="2022-02" db="EMBL/GenBank/DDBJ databases">
        <title>Plant Genome Project.</title>
        <authorList>
            <person name="Zhang R.-G."/>
        </authorList>
    </citation>
    <scope>NUCLEOTIDE SEQUENCE</scope>
    <source>
        <strain evidence="1">AT1</strain>
    </source>
</reference>
<keyword evidence="2" id="KW-1185">Reference proteome</keyword>
<dbReference type="Proteomes" id="UP001062846">
    <property type="component" value="Chromosome 4"/>
</dbReference>
<sequence>MGSFDSNTVKLGSACFHPPSNHKPQTIESSKTLSLYCIDCYHWPYTMEGVGSRLGRASSRYGSSSSAVFSGPVRKWKRRWVHVSYPTTNSSRSNNANNTHNNSSALVLCRWTPISGDNSVKTEEPPRRKFRYVPIVVLEDQKQEASEKVDGKAKTRKASSRSDDIFGIPNTEGVFTEEIQAANKIRLTQQDSSMSNLNLDLGLKGHDEYLESDGEDDEAGKSGLD</sequence>
<dbReference type="EMBL" id="CM046391">
    <property type="protein sequence ID" value="KAI8557542.1"/>
    <property type="molecule type" value="Genomic_DNA"/>
</dbReference>
<accession>A0ACC0NW27</accession>
<organism evidence="1 2">
    <name type="scientific">Rhododendron molle</name>
    <name type="common">Chinese azalea</name>
    <name type="synonym">Azalea mollis</name>
    <dbReference type="NCBI Taxonomy" id="49168"/>
    <lineage>
        <taxon>Eukaryota</taxon>
        <taxon>Viridiplantae</taxon>
        <taxon>Streptophyta</taxon>
        <taxon>Embryophyta</taxon>
        <taxon>Tracheophyta</taxon>
        <taxon>Spermatophyta</taxon>
        <taxon>Magnoliopsida</taxon>
        <taxon>eudicotyledons</taxon>
        <taxon>Gunneridae</taxon>
        <taxon>Pentapetalae</taxon>
        <taxon>asterids</taxon>
        <taxon>Ericales</taxon>
        <taxon>Ericaceae</taxon>
        <taxon>Ericoideae</taxon>
        <taxon>Rhodoreae</taxon>
        <taxon>Rhododendron</taxon>
    </lineage>
</organism>
<name>A0ACC0NW27_RHOML</name>
<comment type="caution">
    <text evidence="1">The sequence shown here is derived from an EMBL/GenBank/DDBJ whole genome shotgun (WGS) entry which is preliminary data.</text>
</comment>
<evidence type="ECO:0000313" key="2">
    <source>
        <dbReference type="Proteomes" id="UP001062846"/>
    </source>
</evidence>
<proteinExistence type="predicted"/>